<feature type="compositionally biased region" description="Basic residues" evidence="1">
    <location>
        <begin position="31"/>
        <end position="40"/>
    </location>
</feature>
<name>A0ABP3MPY5_9ACTN</name>
<feature type="region of interest" description="Disordered" evidence="1">
    <location>
        <begin position="1"/>
        <end position="72"/>
    </location>
</feature>
<protein>
    <submittedName>
        <fullName evidence="2">Uncharacterized protein</fullName>
    </submittedName>
</protein>
<gene>
    <name evidence="2" type="ORF">GCM10010390_29040</name>
</gene>
<evidence type="ECO:0000313" key="2">
    <source>
        <dbReference type="EMBL" id="GAA0524784.1"/>
    </source>
</evidence>
<sequence length="72" mass="7833">MDAASPPQPDLTRDALPGAGRPPLQPEYTRNPHHGPRRRQAVGTRHAYHSDTAVPGGQDACFRAGRGPQKRQ</sequence>
<proteinExistence type="predicted"/>
<keyword evidence="3" id="KW-1185">Reference proteome</keyword>
<dbReference type="EMBL" id="BAAABZ010000016">
    <property type="protein sequence ID" value="GAA0524784.1"/>
    <property type="molecule type" value="Genomic_DNA"/>
</dbReference>
<accession>A0ABP3MPY5</accession>
<comment type="caution">
    <text evidence="2">The sequence shown here is derived from an EMBL/GenBank/DDBJ whole genome shotgun (WGS) entry which is preliminary data.</text>
</comment>
<organism evidence="2 3">
    <name type="scientific">Streptomyces mordarskii</name>
    <dbReference type="NCBI Taxonomy" id="1226758"/>
    <lineage>
        <taxon>Bacteria</taxon>
        <taxon>Bacillati</taxon>
        <taxon>Actinomycetota</taxon>
        <taxon>Actinomycetes</taxon>
        <taxon>Kitasatosporales</taxon>
        <taxon>Streptomycetaceae</taxon>
        <taxon>Streptomyces</taxon>
    </lineage>
</organism>
<dbReference type="Proteomes" id="UP001501576">
    <property type="component" value="Unassembled WGS sequence"/>
</dbReference>
<reference evidence="3" key="1">
    <citation type="journal article" date="2019" name="Int. J. Syst. Evol. Microbiol.">
        <title>The Global Catalogue of Microorganisms (GCM) 10K type strain sequencing project: providing services to taxonomists for standard genome sequencing and annotation.</title>
        <authorList>
            <consortium name="The Broad Institute Genomics Platform"/>
            <consortium name="The Broad Institute Genome Sequencing Center for Infectious Disease"/>
            <person name="Wu L."/>
            <person name="Ma J."/>
        </authorList>
    </citation>
    <scope>NUCLEOTIDE SEQUENCE [LARGE SCALE GENOMIC DNA]</scope>
    <source>
        <strain evidence="3">JCM 5052</strain>
    </source>
</reference>
<evidence type="ECO:0000313" key="3">
    <source>
        <dbReference type="Proteomes" id="UP001501576"/>
    </source>
</evidence>
<evidence type="ECO:0000256" key="1">
    <source>
        <dbReference type="SAM" id="MobiDB-lite"/>
    </source>
</evidence>